<dbReference type="InterPro" id="IPR017900">
    <property type="entry name" value="4Fe4S_Fe_S_CS"/>
</dbReference>
<evidence type="ECO:0000313" key="7">
    <source>
        <dbReference type="Proteomes" id="UP000008136"/>
    </source>
</evidence>
<dbReference type="SUPFAM" id="SSF54862">
    <property type="entry name" value="4Fe-4S ferredoxins"/>
    <property type="match status" value="1"/>
</dbReference>
<dbReference type="Proteomes" id="UP000008136">
    <property type="component" value="Chromosome"/>
</dbReference>
<gene>
    <name evidence="6" type="ordered locus">Arcve_0050</name>
</gene>
<sequence>MKRLIIKDIEKCVGCGMCMYACSRRKGEAGIDSSGILAVSLSGFERGATVIFCRACIEPPCVQVCPTNALRPRKGGGVVYNEKDCIACGNCINACTIGAIFRRSDGKPAVCIHCGYCANYCPHGVLGFEEITAGKVVTEEVEAC</sequence>
<keyword evidence="2" id="KW-0479">Metal-binding</keyword>
<dbReference type="InterPro" id="IPR017896">
    <property type="entry name" value="4Fe4S_Fe-S-bd"/>
</dbReference>
<dbReference type="GO" id="GO:0051539">
    <property type="term" value="F:4 iron, 4 sulfur cluster binding"/>
    <property type="evidence" value="ECO:0007669"/>
    <property type="project" value="UniProtKB-KW"/>
</dbReference>
<protein>
    <submittedName>
        <fullName evidence="6">4Fe-4S ferredoxin iron-sulfur binding domain-containing protein</fullName>
    </submittedName>
</protein>
<accession>F2KMR9</accession>
<keyword evidence="4" id="KW-0411">Iron-sulfur</keyword>
<dbReference type="GO" id="GO:0046872">
    <property type="term" value="F:metal ion binding"/>
    <property type="evidence" value="ECO:0007669"/>
    <property type="project" value="UniProtKB-KW"/>
</dbReference>
<evidence type="ECO:0000256" key="1">
    <source>
        <dbReference type="ARBA" id="ARBA00022485"/>
    </source>
</evidence>
<organism evidence="6 7">
    <name type="scientific">Archaeoglobus veneficus (strain DSM 11195 / SNP6)</name>
    <dbReference type="NCBI Taxonomy" id="693661"/>
    <lineage>
        <taxon>Archaea</taxon>
        <taxon>Methanobacteriati</taxon>
        <taxon>Methanobacteriota</taxon>
        <taxon>Archaeoglobi</taxon>
        <taxon>Archaeoglobales</taxon>
        <taxon>Archaeoglobaceae</taxon>
        <taxon>Archaeoglobus</taxon>
    </lineage>
</organism>
<keyword evidence="7" id="KW-1185">Reference proteome</keyword>
<name>F2KMR9_ARCVS</name>
<keyword evidence="1" id="KW-0004">4Fe-4S</keyword>
<dbReference type="PROSITE" id="PS51379">
    <property type="entry name" value="4FE4S_FER_2"/>
    <property type="match status" value="3"/>
</dbReference>
<feature type="domain" description="4Fe-4S ferredoxin-type" evidence="5">
    <location>
        <begin position="2"/>
        <end position="32"/>
    </location>
</feature>
<evidence type="ECO:0000313" key="6">
    <source>
        <dbReference type="EMBL" id="AEA46093.1"/>
    </source>
</evidence>
<dbReference type="Pfam" id="PF12800">
    <property type="entry name" value="Fer4_4"/>
    <property type="match status" value="1"/>
</dbReference>
<dbReference type="KEGG" id="ave:Arcve_0050"/>
<dbReference type="Pfam" id="PF00037">
    <property type="entry name" value="Fer4"/>
    <property type="match status" value="1"/>
</dbReference>
<dbReference type="InterPro" id="IPR050954">
    <property type="entry name" value="ET_IronSulfur_Cluster-Binding"/>
</dbReference>
<dbReference type="EMBL" id="CP002588">
    <property type="protein sequence ID" value="AEA46093.1"/>
    <property type="molecule type" value="Genomic_DNA"/>
</dbReference>
<dbReference type="PROSITE" id="PS00198">
    <property type="entry name" value="4FE4S_FER_1"/>
    <property type="match status" value="1"/>
</dbReference>
<evidence type="ECO:0000256" key="2">
    <source>
        <dbReference type="ARBA" id="ARBA00022723"/>
    </source>
</evidence>
<keyword evidence="3" id="KW-0408">Iron</keyword>
<dbReference type="HOGENOM" id="CLU_043374_3_2_2"/>
<dbReference type="GeneID" id="10393141"/>
<proteinExistence type="predicted"/>
<dbReference type="eggNOG" id="arCOG01500">
    <property type="taxonomic scope" value="Archaea"/>
</dbReference>
<evidence type="ECO:0000256" key="4">
    <source>
        <dbReference type="ARBA" id="ARBA00023014"/>
    </source>
</evidence>
<evidence type="ECO:0000256" key="3">
    <source>
        <dbReference type="ARBA" id="ARBA00023004"/>
    </source>
</evidence>
<dbReference type="PANTHER" id="PTHR43177">
    <property type="entry name" value="PROTEIN NRFC"/>
    <property type="match status" value="1"/>
</dbReference>
<evidence type="ECO:0000259" key="5">
    <source>
        <dbReference type="PROSITE" id="PS51379"/>
    </source>
</evidence>
<feature type="domain" description="4Fe-4S ferredoxin-type" evidence="5">
    <location>
        <begin position="108"/>
        <end position="131"/>
    </location>
</feature>
<feature type="domain" description="4Fe-4S ferredoxin-type" evidence="5">
    <location>
        <begin position="76"/>
        <end position="105"/>
    </location>
</feature>
<dbReference type="OrthoDB" id="2837at2157"/>
<reference evidence="6 7" key="1">
    <citation type="submission" date="2011-03" db="EMBL/GenBank/DDBJ databases">
        <title>The complete genome of Archaeoglobus veneficus SNP6.</title>
        <authorList>
            <consortium name="US DOE Joint Genome Institute (JGI-PGF)"/>
            <person name="Lucas S."/>
            <person name="Copeland A."/>
            <person name="Lapidus A."/>
            <person name="Bruce D."/>
            <person name="Goodwin L."/>
            <person name="Pitluck S."/>
            <person name="Kyrpides N."/>
            <person name="Mavromatis K."/>
            <person name="Pagani I."/>
            <person name="Ivanova N."/>
            <person name="Mikhailova N."/>
            <person name="Lu M."/>
            <person name="Detter J.C."/>
            <person name="Tapia R."/>
            <person name="Han C."/>
            <person name="Land M."/>
            <person name="Hauser L."/>
            <person name="Markowitz V."/>
            <person name="Cheng J.-F."/>
            <person name="Hugenholtz P."/>
            <person name="Woyke T."/>
            <person name="Wu D."/>
            <person name="Spring S."/>
            <person name="Brambilla E."/>
            <person name="Klenk H.-P."/>
            <person name="Eisen J.A."/>
        </authorList>
    </citation>
    <scope>NUCLEOTIDE SEQUENCE [LARGE SCALE GENOMIC DNA]</scope>
    <source>
        <strain>SNP6</strain>
    </source>
</reference>
<dbReference type="Pfam" id="PF12838">
    <property type="entry name" value="Fer4_7"/>
    <property type="match status" value="1"/>
</dbReference>
<dbReference type="RefSeq" id="WP_013682769.1">
    <property type="nucleotide sequence ID" value="NC_015320.1"/>
</dbReference>
<dbReference type="PANTHER" id="PTHR43177:SF3">
    <property type="entry name" value="PROTEIN NRFC HOMOLOG"/>
    <property type="match status" value="1"/>
</dbReference>
<dbReference type="AlphaFoldDB" id="F2KMR9"/>
<dbReference type="STRING" id="693661.Arcve_0050"/>
<dbReference type="Gene3D" id="3.30.70.20">
    <property type="match status" value="2"/>
</dbReference>
<dbReference type="GO" id="GO:0016491">
    <property type="term" value="F:oxidoreductase activity"/>
    <property type="evidence" value="ECO:0007669"/>
    <property type="project" value="UniProtKB-ARBA"/>
</dbReference>